<comment type="caution">
    <text evidence="14">The sequence shown here is derived from an EMBL/GenBank/DDBJ whole genome shotgun (WGS) entry which is preliminary data.</text>
</comment>
<evidence type="ECO:0008006" key="16">
    <source>
        <dbReference type="Google" id="ProtNLM"/>
    </source>
</evidence>
<dbReference type="GO" id="GO:0016020">
    <property type="term" value="C:membrane"/>
    <property type="evidence" value="ECO:0007669"/>
    <property type="project" value="UniProtKB-SubCell"/>
</dbReference>
<comment type="similarity">
    <text evidence="2">Belongs to the TMEM175 family.</text>
</comment>
<keyword evidence="10 13" id="KW-0472">Membrane</keyword>
<organism evidence="14 15">
    <name type="scientific">Streptococcus phocae</name>
    <dbReference type="NCBI Taxonomy" id="119224"/>
    <lineage>
        <taxon>Bacteria</taxon>
        <taxon>Bacillati</taxon>
        <taxon>Bacillota</taxon>
        <taxon>Bacilli</taxon>
        <taxon>Lactobacillales</taxon>
        <taxon>Streptococcaceae</taxon>
        <taxon>Streptococcus</taxon>
    </lineage>
</organism>
<keyword evidence="6" id="KW-0631">Potassium channel</keyword>
<keyword evidence="11" id="KW-0407">Ion channel</keyword>
<dbReference type="PATRIC" id="fig|119224.3.peg.1219"/>
<dbReference type="AlphaFoldDB" id="A0A0N8FX20"/>
<evidence type="ECO:0000256" key="4">
    <source>
        <dbReference type="ARBA" id="ARBA00022538"/>
    </source>
</evidence>
<evidence type="ECO:0000256" key="6">
    <source>
        <dbReference type="ARBA" id="ARBA00022826"/>
    </source>
</evidence>
<name>A0A0N8FX20_9STRE</name>
<evidence type="ECO:0000256" key="10">
    <source>
        <dbReference type="ARBA" id="ARBA00023136"/>
    </source>
</evidence>
<dbReference type="Proteomes" id="UP000049578">
    <property type="component" value="Unassembled WGS sequence"/>
</dbReference>
<evidence type="ECO:0000313" key="14">
    <source>
        <dbReference type="EMBL" id="KPJ21907.1"/>
    </source>
</evidence>
<dbReference type="EMBL" id="LHQM01000037">
    <property type="protein sequence ID" value="KPJ21907.1"/>
    <property type="molecule type" value="Genomic_DNA"/>
</dbReference>
<comment type="catalytic activity">
    <reaction evidence="12">
        <text>K(+)(in) = K(+)(out)</text>
        <dbReference type="Rhea" id="RHEA:29463"/>
        <dbReference type="ChEBI" id="CHEBI:29103"/>
    </reaction>
</comment>
<evidence type="ECO:0000256" key="3">
    <source>
        <dbReference type="ARBA" id="ARBA00022448"/>
    </source>
</evidence>
<evidence type="ECO:0000256" key="12">
    <source>
        <dbReference type="ARBA" id="ARBA00034430"/>
    </source>
</evidence>
<proteinExistence type="inferred from homology"/>
<evidence type="ECO:0000256" key="8">
    <source>
        <dbReference type="ARBA" id="ARBA00022989"/>
    </source>
</evidence>
<evidence type="ECO:0000256" key="11">
    <source>
        <dbReference type="ARBA" id="ARBA00023303"/>
    </source>
</evidence>
<dbReference type="GO" id="GO:0015252">
    <property type="term" value="F:proton channel activity"/>
    <property type="evidence" value="ECO:0007669"/>
    <property type="project" value="InterPro"/>
</dbReference>
<evidence type="ECO:0000256" key="13">
    <source>
        <dbReference type="SAM" id="Phobius"/>
    </source>
</evidence>
<keyword evidence="5 13" id="KW-0812">Transmembrane</keyword>
<keyword evidence="15" id="KW-1185">Reference proteome</keyword>
<dbReference type="RefSeq" id="WP_054279145.1">
    <property type="nucleotide sequence ID" value="NZ_LHQM01000037.1"/>
</dbReference>
<feature type="transmembrane region" description="Helical" evidence="13">
    <location>
        <begin position="36"/>
        <end position="55"/>
    </location>
</feature>
<dbReference type="GO" id="GO:0005267">
    <property type="term" value="F:potassium channel activity"/>
    <property type="evidence" value="ECO:0007669"/>
    <property type="project" value="UniProtKB-KW"/>
</dbReference>
<evidence type="ECO:0000313" key="15">
    <source>
        <dbReference type="Proteomes" id="UP000049578"/>
    </source>
</evidence>
<keyword evidence="4" id="KW-0633">Potassium transport</keyword>
<dbReference type="InterPro" id="IPR010617">
    <property type="entry name" value="TMEM175-like"/>
</dbReference>
<evidence type="ECO:0000256" key="9">
    <source>
        <dbReference type="ARBA" id="ARBA00023065"/>
    </source>
</evidence>
<sequence>MSSSRLEAFSDGVLAIIITIMVITLKIPTGDSLKDLFQVVPSLLAYALSFTYVAVYWNNHHHLLSAIKTVDSKVLWFNSLWLFFLSLIPWATDWLSHFYTSAFPVIAYGFILFTTAITYFALQSQVIAVSHKSDLLKKEVGKDIKGKLSLIIYLISMLVASFSTTLAILGYYSVALIWFIPDKRIAKVLTTK</sequence>
<dbReference type="PANTHER" id="PTHR31462:SF5">
    <property type="entry name" value="ENDOSOMAL_LYSOSOMAL PROTON CHANNEL TMEM175"/>
    <property type="match status" value="1"/>
</dbReference>
<keyword evidence="8 13" id="KW-1133">Transmembrane helix</keyword>
<feature type="transmembrane region" description="Helical" evidence="13">
    <location>
        <begin position="12"/>
        <end position="30"/>
    </location>
</feature>
<feature type="transmembrane region" description="Helical" evidence="13">
    <location>
        <begin position="75"/>
        <end position="92"/>
    </location>
</feature>
<keyword evidence="3" id="KW-0813">Transport</keyword>
<evidence type="ECO:0000256" key="2">
    <source>
        <dbReference type="ARBA" id="ARBA00006920"/>
    </source>
</evidence>
<evidence type="ECO:0000256" key="1">
    <source>
        <dbReference type="ARBA" id="ARBA00004141"/>
    </source>
</evidence>
<gene>
    <name evidence="14" type="ORF">AKK44_07360</name>
</gene>
<feature type="transmembrane region" description="Helical" evidence="13">
    <location>
        <begin position="150"/>
        <end position="180"/>
    </location>
</feature>
<dbReference type="Pfam" id="PF06736">
    <property type="entry name" value="TMEM175"/>
    <property type="match status" value="1"/>
</dbReference>
<reference evidence="14 15" key="1">
    <citation type="submission" date="2015-08" db="EMBL/GenBank/DDBJ databases">
        <title>Genome sequence of Streptococcus phocae subsp. phocae ATCC 51973T isolated from liver specimen obtained from seal.</title>
        <authorList>
            <person name="Avendano-Herrera R."/>
        </authorList>
    </citation>
    <scope>NUCLEOTIDE SEQUENCE [LARGE SCALE GENOMIC DNA]</scope>
    <source>
        <strain evidence="14 15">ATCC 51973</strain>
    </source>
</reference>
<keyword evidence="7" id="KW-0630">Potassium</keyword>
<dbReference type="PANTHER" id="PTHR31462">
    <property type="entry name" value="ENDOSOMAL/LYSOSOMAL POTASSIUM CHANNEL TMEM175"/>
    <property type="match status" value="1"/>
</dbReference>
<comment type="subcellular location">
    <subcellularLocation>
        <location evidence="1">Membrane</location>
        <topology evidence="1">Multi-pass membrane protein</topology>
    </subcellularLocation>
</comment>
<evidence type="ECO:0000256" key="5">
    <source>
        <dbReference type="ARBA" id="ARBA00022692"/>
    </source>
</evidence>
<protein>
    <recommendedName>
        <fullName evidence="16">Ferrochelatase</fullName>
    </recommendedName>
</protein>
<keyword evidence="9" id="KW-0406">Ion transport</keyword>
<feature type="transmembrane region" description="Helical" evidence="13">
    <location>
        <begin position="98"/>
        <end position="122"/>
    </location>
</feature>
<accession>A0A0N8FX20</accession>
<evidence type="ECO:0000256" key="7">
    <source>
        <dbReference type="ARBA" id="ARBA00022958"/>
    </source>
</evidence>